<dbReference type="AlphaFoldDB" id="A0A386UMZ5"/>
<evidence type="ECO:0000313" key="3">
    <source>
        <dbReference type="EMBL" id="AYF01846.1"/>
    </source>
</evidence>
<gene>
    <name evidence="3" type="ORF">PY32053_02238</name>
</gene>
<accession>A0A386UMZ5</accession>
<dbReference type="SMART" id="SM00530">
    <property type="entry name" value="HTH_XRE"/>
    <property type="match status" value="1"/>
</dbReference>
<dbReference type="SUPFAM" id="SSF47413">
    <property type="entry name" value="lambda repressor-like DNA-binding domains"/>
    <property type="match status" value="1"/>
</dbReference>
<dbReference type="InterPro" id="IPR001387">
    <property type="entry name" value="Cro/C1-type_HTH"/>
</dbReference>
<name>A0A386UMZ5_9RHOB</name>
<organism evidence="3 4">
    <name type="scientific">Paracoccus yeei</name>
    <dbReference type="NCBI Taxonomy" id="147645"/>
    <lineage>
        <taxon>Bacteria</taxon>
        <taxon>Pseudomonadati</taxon>
        <taxon>Pseudomonadota</taxon>
        <taxon>Alphaproteobacteria</taxon>
        <taxon>Rhodobacterales</taxon>
        <taxon>Paracoccaceae</taxon>
        <taxon>Paracoccus</taxon>
    </lineage>
</organism>
<dbReference type="RefSeq" id="WP_199722186.1">
    <property type="nucleotide sequence ID" value="NZ_CP031078.1"/>
</dbReference>
<protein>
    <recommendedName>
        <fullName evidence="2">HTH cro/C1-type domain-containing protein</fullName>
    </recommendedName>
</protein>
<dbReference type="EMBL" id="CP031078">
    <property type="protein sequence ID" value="AYF01846.1"/>
    <property type="molecule type" value="Genomic_DNA"/>
</dbReference>
<reference evidence="4" key="1">
    <citation type="submission" date="2018-07" db="EMBL/GenBank/DDBJ databases">
        <title>Genome Structure of the Opportunistic Pathogen Paracoccus yeei (Alphaproteobacteria) and Identification of Putative Virulence Factors.</title>
        <authorList>
            <person name="Lasek R."/>
            <person name="Szuplewska M."/>
            <person name="Mitura M."/>
            <person name="Decewicz P."/>
            <person name="Chmielowska C."/>
            <person name="Pawlot A."/>
            <person name="Sentkowska D."/>
            <person name="Czarnecki J."/>
            <person name="Bartosik D."/>
        </authorList>
    </citation>
    <scope>NUCLEOTIDE SEQUENCE [LARGE SCALE GENOMIC DNA]</scope>
    <source>
        <strain evidence="4">CCUG 32053</strain>
    </source>
</reference>
<dbReference type="Proteomes" id="UP000272010">
    <property type="component" value="Chromosome"/>
</dbReference>
<dbReference type="Gene3D" id="1.10.260.40">
    <property type="entry name" value="lambda repressor-like DNA-binding domains"/>
    <property type="match status" value="1"/>
</dbReference>
<dbReference type="GO" id="GO:0003677">
    <property type="term" value="F:DNA binding"/>
    <property type="evidence" value="ECO:0007669"/>
    <property type="project" value="InterPro"/>
</dbReference>
<dbReference type="NCBIfam" id="NF041373">
    <property type="entry name" value="HGG_STG"/>
    <property type="match status" value="1"/>
</dbReference>
<dbReference type="InterPro" id="IPR010982">
    <property type="entry name" value="Lambda_DNA-bd_dom_sf"/>
</dbReference>
<dbReference type="PROSITE" id="PS50943">
    <property type="entry name" value="HTH_CROC1"/>
    <property type="match status" value="1"/>
</dbReference>
<feature type="domain" description="HTH cro/C1-type" evidence="2">
    <location>
        <begin position="6"/>
        <end position="35"/>
    </location>
</feature>
<evidence type="ECO:0000259" key="2">
    <source>
        <dbReference type="PROSITE" id="PS50943"/>
    </source>
</evidence>
<feature type="region of interest" description="Disordered" evidence="1">
    <location>
        <begin position="128"/>
        <end position="168"/>
    </location>
</feature>
<evidence type="ECO:0000313" key="4">
    <source>
        <dbReference type="Proteomes" id="UP000272010"/>
    </source>
</evidence>
<feature type="compositionally biased region" description="Basic residues" evidence="1">
    <location>
        <begin position="146"/>
        <end position="162"/>
    </location>
</feature>
<proteinExistence type="predicted"/>
<dbReference type="Pfam" id="PF13560">
    <property type="entry name" value="HTH_31"/>
    <property type="match status" value="1"/>
</dbReference>
<dbReference type="InterPro" id="IPR047675">
    <property type="entry name" value="Putative_zinc-bd"/>
</dbReference>
<dbReference type="CDD" id="cd00093">
    <property type="entry name" value="HTH_XRE"/>
    <property type="match status" value="1"/>
</dbReference>
<evidence type="ECO:0000256" key="1">
    <source>
        <dbReference type="SAM" id="MobiDB-lite"/>
    </source>
</evidence>
<sequence>MTGKELAEMRRRAGLSQAALAQRVGISRQTVSYWEGKPALDGRAATLTKIACALDPGDREVILSSRAGLGFISLHFQGAVLSEHLSLIGTAQAQRKTVLASMRRRTCKAMTRRGMECLLKTEPGKRRCRLHGGLSTGPKTDEGKARIAKAQRKRRVERRKAKKTPEAT</sequence>